<dbReference type="RefSeq" id="WP_204129483.1">
    <property type="nucleotide sequence ID" value="NZ_JAFDVD010000003.1"/>
</dbReference>
<accession>A0ABS2CGJ7</accession>
<name>A0ABS2CGJ7_9MICO</name>
<sequence>MKKVDTTTGRTGLAVRWVPVVDARGRTRMEMRWTTPHTLRTTSAA</sequence>
<protein>
    <submittedName>
        <fullName evidence="1">Uncharacterized protein</fullName>
    </submittedName>
</protein>
<proteinExistence type="predicted"/>
<dbReference type="Proteomes" id="UP001430172">
    <property type="component" value="Unassembled WGS sequence"/>
</dbReference>
<evidence type="ECO:0000313" key="1">
    <source>
        <dbReference type="EMBL" id="MBM6398993.1"/>
    </source>
</evidence>
<reference evidence="1" key="1">
    <citation type="submission" date="2021-02" db="EMBL/GenBank/DDBJ databases">
        <title>Phycicoccus sp. MQZ13P-5T, whole genome shotgun sequence.</title>
        <authorList>
            <person name="Tuo L."/>
        </authorList>
    </citation>
    <scope>NUCLEOTIDE SEQUENCE</scope>
    <source>
        <strain evidence="1">MQZ13P-5</strain>
    </source>
</reference>
<evidence type="ECO:0000313" key="2">
    <source>
        <dbReference type="Proteomes" id="UP001430172"/>
    </source>
</evidence>
<gene>
    <name evidence="1" type="ORF">JQN70_01170</name>
</gene>
<keyword evidence="2" id="KW-1185">Reference proteome</keyword>
<organism evidence="1 2">
    <name type="scientific">Phycicoccus sonneratiae</name>
    <dbReference type="NCBI Taxonomy" id="2807628"/>
    <lineage>
        <taxon>Bacteria</taxon>
        <taxon>Bacillati</taxon>
        <taxon>Actinomycetota</taxon>
        <taxon>Actinomycetes</taxon>
        <taxon>Micrococcales</taxon>
        <taxon>Intrasporangiaceae</taxon>
        <taxon>Phycicoccus</taxon>
    </lineage>
</organism>
<dbReference type="EMBL" id="JAFDVD010000003">
    <property type="protein sequence ID" value="MBM6398993.1"/>
    <property type="molecule type" value="Genomic_DNA"/>
</dbReference>
<comment type="caution">
    <text evidence="1">The sequence shown here is derived from an EMBL/GenBank/DDBJ whole genome shotgun (WGS) entry which is preliminary data.</text>
</comment>